<evidence type="ECO:0000313" key="1">
    <source>
        <dbReference type="EMBL" id="KRY83154.1"/>
    </source>
</evidence>
<organism evidence="1 2">
    <name type="scientific">Trichinella pseudospiralis</name>
    <name type="common">Parasitic roundworm</name>
    <dbReference type="NCBI Taxonomy" id="6337"/>
    <lineage>
        <taxon>Eukaryota</taxon>
        <taxon>Metazoa</taxon>
        <taxon>Ecdysozoa</taxon>
        <taxon>Nematoda</taxon>
        <taxon>Enoplea</taxon>
        <taxon>Dorylaimia</taxon>
        <taxon>Trichinellida</taxon>
        <taxon>Trichinellidae</taxon>
        <taxon>Trichinella</taxon>
    </lineage>
</organism>
<dbReference type="EMBL" id="JYDT01000149">
    <property type="protein sequence ID" value="KRY83154.1"/>
    <property type="molecule type" value="Genomic_DNA"/>
</dbReference>
<gene>
    <name evidence="1" type="ORF">T4D_8629</name>
</gene>
<keyword evidence="2" id="KW-1185">Reference proteome</keyword>
<name>A0A0V1FBH1_TRIPS</name>
<reference evidence="1 2" key="1">
    <citation type="submission" date="2015-01" db="EMBL/GenBank/DDBJ databases">
        <title>Evolution of Trichinella species and genotypes.</title>
        <authorList>
            <person name="Korhonen P.K."/>
            <person name="Edoardo P."/>
            <person name="Giuseppe L.R."/>
            <person name="Gasser R.B."/>
        </authorList>
    </citation>
    <scope>NUCLEOTIDE SEQUENCE [LARGE SCALE GENOMIC DNA]</scope>
    <source>
        <strain evidence="1">ISS470</strain>
    </source>
</reference>
<dbReference type="AlphaFoldDB" id="A0A0V1FBH1"/>
<proteinExistence type="predicted"/>
<dbReference type="Proteomes" id="UP000054995">
    <property type="component" value="Unassembled WGS sequence"/>
</dbReference>
<evidence type="ECO:0000313" key="2">
    <source>
        <dbReference type="Proteomes" id="UP000054995"/>
    </source>
</evidence>
<comment type="caution">
    <text evidence="1">The sequence shown here is derived from an EMBL/GenBank/DDBJ whole genome shotgun (WGS) entry which is preliminary data.</text>
</comment>
<sequence>MVVVVSLIDGCVVLDEARIGAGAAVSGLGQSPLSVFRCCYCLVNFWRRVPWLHPCMCFSLLERLPNCPRIKARHSKRNKCAPSVCS</sequence>
<protein>
    <submittedName>
        <fullName evidence="1">Uncharacterized protein</fullName>
    </submittedName>
</protein>
<accession>A0A0V1FBH1</accession>